<evidence type="ECO:0000313" key="1">
    <source>
        <dbReference type="EMBL" id="GFQ67822.1"/>
    </source>
</evidence>
<accession>A0A8X6F208</accession>
<gene>
    <name evidence="1" type="ORF">TNCT_634391</name>
</gene>
<proteinExistence type="predicted"/>
<dbReference type="OrthoDB" id="6415903at2759"/>
<sequence length="153" mass="17429">MSPRCYAQRRHFAYSKMAISLRKRLNYDLLRVVINLFYIVLTIRKHGEFFLGSSKGISQPSAVTWTGDPLKLDGAPCIQIYTWSCTAEWMIYDPIGSFSGSSTVSIQITFKRHAWTVKDAATSSYFNCFQKNRIGSATRGYFVSQPLMELGFL</sequence>
<dbReference type="Proteomes" id="UP000887116">
    <property type="component" value="Unassembled WGS sequence"/>
</dbReference>
<dbReference type="EMBL" id="BMAO01000584">
    <property type="protein sequence ID" value="GFQ67822.1"/>
    <property type="molecule type" value="Genomic_DNA"/>
</dbReference>
<dbReference type="AlphaFoldDB" id="A0A8X6F208"/>
<reference evidence="1" key="1">
    <citation type="submission" date="2020-07" db="EMBL/GenBank/DDBJ databases">
        <title>Multicomponent nature underlies the extraordinary mechanical properties of spider dragline silk.</title>
        <authorList>
            <person name="Kono N."/>
            <person name="Nakamura H."/>
            <person name="Mori M."/>
            <person name="Yoshida Y."/>
            <person name="Ohtoshi R."/>
            <person name="Malay A.D."/>
            <person name="Moran D.A.P."/>
            <person name="Tomita M."/>
            <person name="Numata K."/>
            <person name="Arakawa K."/>
        </authorList>
    </citation>
    <scope>NUCLEOTIDE SEQUENCE</scope>
</reference>
<evidence type="ECO:0000313" key="2">
    <source>
        <dbReference type="Proteomes" id="UP000887116"/>
    </source>
</evidence>
<name>A0A8X6F208_TRICU</name>
<comment type="caution">
    <text evidence="1">The sequence shown here is derived from an EMBL/GenBank/DDBJ whole genome shotgun (WGS) entry which is preliminary data.</text>
</comment>
<keyword evidence="2" id="KW-1185">Reference proteome</keyword>
<organism evidence="1 2">
    <name type="scientific">Trichonephila clavata</name>
    <name type="common">Joro spider</name>
    <name type="synonym">Nephila clavata</name>
    <dbReference type="NCBI Taxonomy" id="2740835"/>
    <lineage>
        <taxon>Eukaryota</taxon>
        <taxon>Metazoa</taxon>
        <taxon>Ecdysozoa</taxon>
        <taxon>Arthropoda</taxon>
        <taxon>Chelicerata</taxon>
        <taxon>Arachnida</taxon>
        <taxon>Araneae</taxon>
        <taxon>Araneomorphae</taxon>
        <taxon>Entelegynae</taxon>
        <taxon>Araneoidea</taxon>
        <taxon>Nephilidae</taxon>
        <taxon>Trichonephila</taxon>
    </lineage>
</organism>
<protein>
    <submittedName>
        <fullName evidence="1">Uncharacterized protein</fullName>
    </submittedName>
</protein>